<dbReference type="Proteomes" id="UP000283633">
    <property type="component" value="Unassembled WGS sequence"/>
</dbReference>
<organism evidence="1 2">
    <name type="scientific">Lactiplantibacillus garii</name>
    <dbReference type="NCBI Taxonomy" id="2306423"/>
    <lineage>
        <taxon>Bacteria</taxon>
        <taxon>Bacillati</taxon>
        <taxon>Bacillota</taxon>
        <taxon>Bacilli</taxon>
        <taxon>Lactobacillales</taxon>
        <taxon>Lactobacillaceae</taxon>
        <taxon>Lactiplantibacillus</taxon>
    </lineage>
</organism>
<accession>A0A3R8KHJ1</accession>
<proteinExistence type="predicted"/>
<evidence type="ECO:0000313" key="2">
    <source>
        <dbReference type="Proteomes" id="UP000283633"/>
    </source>
</evidence>
<evidence type="ECO:0000313" key="1">
    <source>
        <dbReference type="EMBL" id="RRK09942.1"/>
    </source>
</evidence>
<keyword evidence="2" id="KW-1185">Reference proteome</keyword>
<reference evidence="1 2" key="1">
    <citation type="submission" date="2018-08" db="EMBL/GenBank/DDBJ databases">
        <title>Genome Lactobacillus garii FI11369.</title>
        <authorList>
            <person name="Diaz M."/>
            <person name="Narbad A."/>
        </authorList>
    </citation>
    <scope>NUCLEOTIDE SEQUENCE [LARGE SCALE GENOMIC DNA]</scope>
    <source>
        <strain evidence="1 2">FI11369</strain>
    </source>
</reference>
<sequence length="81" mass="9510">MKLNQAEVAAILTDLQLSERWIRIFQTQSVQQQRVALDQTRAGVLHQIHHCQEQLEQLDYLRYQLNRPVTAERKVLKNNGS</sequence>
<dbReference type="AlphaFoldDB" id="A0A3R8KHJ1"/>
<dbReference type="OrthoDB" id="9811174at2"/>
<protein>
    <submittedName>
        <fullName evidence="1">Uncharacterized protein</fullName>
    </submittedName>
</protein>
<dbReference type="RefSeq" id="WP_125072779.1">
    <property type="nucleotide sequence ID" value="NZ_QWZQ01000034.1"/>
</dbReference>
<gene>
    <name evidence="1" type="ORF">D1831_09920</name>
</gene>
<dbReference type="EMBL" id="QWZQ01000034">
    <property type="protein sequence ID" value="RRK09942.1"/>
    <property type="molecule type" value="Genomic_DNA"/>
</dbReference>
<name>A0A3R8KHJ1_9LACO</name>
<comment type="caution">
    <text evidence="1">The sequence shown here is derived from an EMBL/GenBank/DDBJ whole genome shotgun (WGS) entry which is preliminary data.</text>
</comment>